<gene>
    <name evidence="1" type="ordered locus">SM11_pD1054</name>
</gene>
<reference evidence="1 2" key="1">
    <citation type="journal article" date="2011" name="J. Biotechnol.">
        <title>The complete genome sequence of the dominant Sinorhizobium meliloti field isolate SM11 extends the S. meliloti pan-genome.</title>
        <authorList>
            <person name="Schneiker-Bekel S."/>
            <person name="Wibberg D."/>
            <person name="Bekel T."/>
            <person name="Blom J."/>
            <person name="Linke B."/>
            <person name="Neuweger H."/>
            <person name="Stiens M."/>
            <person name="Vorholter F.J."/>
            <person name="Weidner S."/>
            <person name="Goesmann A."/>
            <person name="Puhler A."/>
            <person name="Schluter A."/>
        </authorList>
    </citation>
    <scope>NUCLEOTIDE SEQUENCE [LARGE SCALE GENOMIC DNA]</scope>
    <source>
        <strain evidence="1 2">SM11</strain>
        <plasmid evidence="2">pSmeSM11d</plasmid>
    </source>
</reference>
<dbReference type="PATRIC" id="fig|707241.3.peg.6742"/>
<dbReference type="EMBL" id="CP001832">
    <property type="protein sequence ID" value="AEH83886.1"/>
    <property type="molecule type" value="Genomic_DNA"/>
</dbReference>
<dbReference type="Proteomes" id="UP000009045">
    <property type="component" value="Plasmid pSmeSM11d"/>
</dbReference>
<evidence type="ECO:0000313" key="1">
    <source>
        <dbReference type="EMBL" id="AEH83886.1"/>
    </source>
</evidence>
<proteinExistence type="predicted"/>
<keyword evidence="1" id="KW-0614">Plasmid</keyword>
<dbReference type="KEGG" id="smx:SM11_pD1054"/>
<dbReference type="AlphaFoldDB" id="F7XH60"/>
<geneLocation type="plasmid" evidence="1 2">
    <name>pSmeSM11d</name>
</geneLocation>
<sequence>MAKLCDSRVFPRFLKRGDRVLRNCSTGSPLLVEDPAANGHVAWLVRDINVSPLSESRLPTSSMEFAMTIEPEALEKLREKHRRWLSRLGIVDKPWLILGSAPSPTIPPDLIGHCARVDVNNAGKTANALGLPPADLTFRKRKKSWEEHPYVRTRGLLWLHTKSIWVMYLKLLAMPHVRYKSLMRATKAEREAIVNAVSGGLPSDIGEVGKVTNGVAALCYALFMGVPSVTLAGFSVTKMGHSYDDKGRIRRQIAEDTFVLRRLSDRGNVFTTELELSEHIGLPFIRDREDIIRNMGGAIGANPAQWKSAQI</sequence>
<accession>F7XH60</accession>
<protein>
    <submittedName>
        <fullName evidence="1">Membrane-anchored protein</fullName>
    </submittedName>
</protein>
<organism evidence="1 2">
    <name type="scientific">Sinorhizobium meliloti (strain SM11)</name>
    <dbReference type="NCBI Taxonomy" id="707241"/>
    <lineage>
        <taxon>Bacteria</taxon>
        <taxon>Pseudomonadati</taxon>
        <taxon>Pseudomonadota</taxon>
        <taxon>Alphaproteobacteria</taxon>
        <taxon>Hyphomicrobiales</taxon>
        <taxon>Rhizobiaceae</taxon>
        <taxon>Sinorhizobium/Ensifer group</taxon>
        <taxon>Sinorhizobium</taxon>
    </lineage>
</organism>
<name>F7XH60_SINMM</name>
<dbReference type="HOGENOM" id="CLU_1077188_0_0_5"/>
<evidence type="ECO:0000313" key="2">
    <source>
        <dbReference type="Proteomes" id="UP000009045"/>
    </source>
</evidence>